<gene>
    <name evidence="2" type="ORF">DXG03_005417</name>
</gene>
<accession>A0A9P7G7W9</accession>
<feature type="compositionally biased region" description="Gly residues" evidence="1">
    <location>
        <begin position="42"/>
        <end position="68"/>
    </location>
</feature>
<proteinExistence type="predicted"/>
<name>A0A9P7G7W9_9AGAR</name>
<evidence type="ECO:0000256" key="1">
    <source>
        <dbReference type="SAM" id="MobiDB-lite"/>
    </source>
</evidence>
<protein>
    <submittedName>
        <fullName evidence="2">Uncharacterized protein</fullName>
    </submittedName>
</protein>
<sequence length="201" mass="21045">MRDSYLSITTTMTKNEADQENEGTDDDKEQGKRGSGGRKHGGGQGGSGGAQGQGGGKGGESGGGGGKGGSKEVAAMKLRERGKGKETRKDVGEGTRKDKGKETGKGKKRLAGGQLVTKTTKKARLDGNPDDVPDLCPITPYTLERMKSLDRLLSVGALTCRQDPEWYQGASHAAELAYRMSHPAATDPGGAKIALISERQE</sequence>
<dbReference type="OrthoDB" id="3068218at2759"/>
<keyword evidence="3" id="KW-1185">Reference proteome</keyword>
<organism evidence="2 3">
    <name type="scientific">Asterophora parasitica</name>
    <dbReference type="NCBI Taxonomy" id="117018"/>
    <lineage>
        <taxon>Eukaryota</taxon>
        <taxon>Fungi</taxon>
        <taxon>Dikarya</taxon>
        <taxon>Basidiomycota</taxon>
        <taxon>Agaricomycotina</taxon>
        <taxon>Agaricomycetes</taxon>
        <taxon>Agaricomycetidae</taxon>
        <taxon>Agaricales</taxon>
        <taxon>Tricholomatineae</taxon>
        <taxon>Lyophyllaceae</taxon>
        <taxon>Asterophora</taxon>
    </lineage>
</organism>
<evidence type="ECO:0000313" key="3">
    <source>
        <dbReference type="Proteomes" id="UP000775547"/>
    </source>
</evidence>
<feature type="compositionally biased region" description="Polar residues" evidence="1">
    <location>
        <begin position="1"/>
        <end position="14"/>
    </location>
</feature>
<evidence type="ECO:0000313" key="2">
    <source>
        <dbReference type="EMBL" id="KAG5645722.1"/>
    </source>
</evidence>
<reference evidence="2" key="1">
    <citation type="submission" date="2020-07" db="EMBL/GenBank/DDBJ databases">
        <authorList>
            <person name="Nieuwenhuis M."/>
            <person name="Van De Peppel L.J.J."/>
        </authorList>
    </citation>
    <scope>NUCLEOTIDE SEQUENCE</scope>
    <source>
        <strain evidence="2">AP01</strain>
        <tissue evidence="2">Mycelium</tissue>
    </source>
</reference>
<dbReference type="EMBL" id="JABCKV010000033">
    <property type="protein sequence ID" value="KAG5645722.1"/>
    <property type="molecule type" value="Genomic_DNA"/>
</dbReference>
<reference evidence="2" key="2">
    <citation type="submission" date="2021-10" db="EMBL/GenBank/DDBJ databases">
        <title>Phylogenomics reveals ancestral predisposition of the termite-cultivated fungus Termitomyces towards a domesticated lifestyle.</title>
        <authorList>
            <person name="Auxier B."/>
            <person name="Grum-Grzhimaylo A."/>
            <person name="Cardenas M.E."/>
            <person name="Lodge J.D."/>
            <person name="Laessoe T."/>
            <person name="Pedersen O."/>
            <person name="Smith M.E."/>
            <person name="Kuyper T.W."/>
            <person name="Franco-Molano E.A."/>
            <person name="Baroni T.J."/>
            <person name="Aanen D.K."/>
        </authorList>
    </citation>
    <scope>NUCLEOTIDE SEQUENCE</scope>
    <source>
        <strain evidence="2">AP01</strain>
        <tissue evidence="2">Mycelium</tissue>
    </source>
</reference>
<dbReference type="Proteomes" id="UP000775547">
    <property type="component" value="Unassembled WGS sequence"/>
</dbReference>
<feature type="compositionally biased region" description="Acidic residues" evidence="1">
    <location>
        <begin position="18"/>
        <end position="28"/>
    </location>
</feature>
<comment type="caution">
    <text evidence="2">The sequence shown here is derived from an EMBL/GenBank/DDBJ whole genome shotgun (WGS) entry which is preliminary data.</text>
</comment>
<dbReference type="AlphaFoldDB" id="A0A9P7G7W9"/>
<feature type="compositionally biased region" description="Basic and acidic residues" evidence="1">
    <location>
        <begin position="77"/>
        <end position="105"/>
    </location>
</feature>
<feature type="region of interest" description="Disordered" evidence="1">
    <location>
        <begin position="1"/>
        <end position="116"/>
    </location>
</feature>